<dbReference type="EMBL" id="JACJPW010000193">
    <property type="protein sequence ID" value="MBD2186337.1"/>
    <property type="molecule type" value="Genomic_DNA"/>
</dbReference>
<evidence type="ECO:0000259" key="8">
    <source>
        <dbReference type="PROSITE" id="PS50109"/>
    </source>
</evidence>
<feature type="domain" description="Histidine kinase" evidence="8">
    <location>
        <begin position="1575"/>
        <end position="1833"/>
    </location>
</feature>
<keyword evidence="10" id="KW-1185">Reference proteome</keyword>
<dbReference type="SMART" id="SM00220">
    <property type="entry name" value="S_TKc"/>
    <property type="match status" value="1"/>
</dbReference>
<comment type="caution">
    <text evidence="9">The sequence shown here is derived from an EMBL/GenBank/DDBJ whole genome shotgun (WGS) entry which is preliminary data.</text>
</comment>
<evidence type="ECO:0000256" key="2">
    <source>
        <dbReference type="ARBA" id="ARBA00012438"/>
    </source>
</evidence>
<dbReference type="InterPro" id="IPR027417">
    <property type="entry name" value="P-loop_NTPase"/>
</dbReference>
<dbReference type="SUPFAM" id="SSF55781">
    <property type="entry name" value="GAF domain-like"/>
    <property type="match status" value="1"/>
</dbReference>
<dbReference type="Gene3D" id="1.10.510.10">
    <property type="entry name" value="Transferase(Phosphotransferase) domain 1"/>
    <property type="match status" value="1"/>
</dbReference>
<dbReference type="InterPro" id="IPR005467">
    <property type="entry name" value="His_kinase_dom"/>
</dbReference>
<dbReference type="PROSITE" id="PS50109">
    <property type="entry name" value="HIS_KIN"/>
    <property type="match status" value="1"/>
</dbReference>
<dbReference type="CDD" id="cd00082">
    <property type="entry name" value="HisKA"/>
    <property type="match status" value="1"/>
</dbReference>
<dbReference type="SUPFAM" id="SSF56112">
    <property type="entry name" value="Protein kinase-like (PK-like)"/>
    <property type="match status" value="1"/>
</dbReference>
<evidence type="ECO:0000313" key="9">
    <source>
        <dbReference type="EMBL" id="MBD2186337.1"/>
    </source>
</evidence>
<evidence type="ECO:0000256" key="1">
    <source>
        <dbReference type="ARBA" id="ARBA00000085"/>
    </source>
</evidence>
<protein>
    <recommendedName>
        <fullName evidence="2">histidine kinase</fullName>
        <ecNumber evidence="2">2.7.13.3</ecNumber>
    </recommendedName>
</protein>
<dbReference type="InterPro" id="IPR011009">
    <property type="entry name" value="Kinase-like_dom_sf"/>
</dbReference>
<dbReference type="RefSeq" id="WP_190475572.1">
    <property type="nucleotide sequence ID" value="NZ_JACJPW010000193.1"/>
</dbReference>
<organism evidence="9 10">
    <name type="scientific">Aerosakkonema funiforme FACHB-1375</name>
    <dbReference type="NCBI Taxonomy" id="2949571"/>
    <lineage>
        <taxon>Bacteria</taxon>
        <taxon>Bacillati</taxon>
        <taxon>Cyanobacteriota</taxon>
        <taxon>Cyanophyceae</taxon>
        <taxon>Oscillatoriophycideae</taxon>
        <taxon>Aerosakkonematales</taxon>
        <taxon>Aerosakkonemataceae</taxon>
        <taxon>Aerosakkonema</taxon>
    </lineage>
</organism>
<feature type="coiled-coil region" evidence="6">
    <location>
        <begin position="1536"/>
        <end position="1566"/>
    </location>
</feature>
<dbReference type="InterPro" id="IPR036097">
    <property type="entry name" value="HisK_dim/P_sf"/>
</dbReference>
<dbReference type="Gene3D" id="3.30.450.40">
    <property type="match status" value="1"/>
</dbReference>
<keyword evidence="6" id="KW-0175">Coiled coil</keyword>
<comment type="catalytic activity">
    <reaction evidence="1">
        <text>ATP + protein L-histidine = ADP + protein N-phospho-L-histidine.</text>
        <dbReference type="EC" id="2.7.13.3"/>
    </reaction>
</comment>
<dbReference type="SMART" id="SM00388">
    <property type="entry name" value="HisKA"/>
    <property type="match status" value="1"/>
</dbReference>
<reference evidence="9" key="1">
    <citation type="journal article" date="2015" name="ISME J.">
        <title>Draft Genome Sequence of Streptomyces incarnatus NRRL8089, which Produces the Nucleoside Antibiotic Sinefungin.</title>
        <authorList>
            <person name="Oshima K."/>
            <person name="Hattori M."/>
            <person name="Shimizu H."/>
            <person name="Fukuda K."/>
            <person name="Nemoto M."/>
            <person name="Inagaki K."/>
            <person name="Tamura T."/>
        </authorList>
    </citation>
    <scope>NUCLEOTIDE SEQUENCE</scope>
    <source>
        <strain evidence="9">FACHB-1375</strain>
    </source>
</reference>
<dbReference type="SUPFAM" id="SSF52540">
    <property type="entry name" value="P-loop containing nucleoside triphosphate hydrolases"/>
    <property type="match status" value="1"/>
</dbReference>
<dbReference type="InterPro" id="IPR041664">
    <property type="entry name" value="AAA_16"/>
</dbReference>
<dbReference type="Pfam" id="PF02518">
    <property type="entry name" value="HATPase_c"/>
    <property type="match status" value="1"/>
</dbReference>
<dbReference type="Gene3D" id="1.10.287.130">
    <property type="match status" value="1"/>
</dbReference>
<dbReference type="Proteomes" id="UP000641646">
    <property type="component" value="Unassembled WGS sequence"/>
</dbReference>
<dbReference type="GO" id="GO:0000155">
    <property type="term" value="F:phosphorelay sensor kinase activity"/>
    <property type="evidence" value="ECO:0007669"/>
    <property type="project" value="InterPro"/>
</dbReference>
<dbReference type="SMART" id="SM00387">
    <property type="entry name" value="HATPase_c"/>
    <property type="match status" value="1"/>
</dbReference>
<dbReference type="GO" id="GO:0005524">
    <property type="term" value="F:ATP binding"/>
    <property type="evidence" value="ECO:0007669"/>
    <property type="project" value="InterPro"/>
</dbReference>
<dbReference type="InterPro" id="IPR004358">
    <property type="entry name" value="Sig_transdc_His_kin-like_C"/>
</dbReference>
<evidence type="ECO:0000313" key="10">
    <source>
        <dbReference type="Proteomes" id="UP000641646"/>
    </source>
</evidence>
<keyword evidence="3" id="KW-0597">Phosphoprotein</keyword>
<dbReference type="InterPro" id="IPR003661">
    <property type="entry name" value="HisK_dim/P_dom"/>
</dbReference>
<dbReference type="SUPFAM" id="SSF55874">
    <property type="entry name" value="ATPase domain of HSP90 chaperone/DNA topoisomerase II/histidine kinase"/>
    <property type="match status" value="1"/>
</dbReference>
<keyword evidence="4" id="KW-0808">Transferase</keyword>
<dbReference type="Gene3D" id="3.40.50.300">
    <property type="entry name" value="P-loop containing nucleotide triphosphate hydrolases"/>
    <property type="match status" value="1"/>
</dbReference>
<dbReference type="InterPro" id="IPR008271">
    <property type="entry name" value="Ser/Thr_kinase_AS"/>
</dbReference>
<dbReference type="InterPro" id="IPR053159">
    <property type="entry name" value="Hybrid_Histidine_Kinase"/>
</dbReference>
<proteinExistence type="predicted"/>
<dbReference type="PANTHER" id="PTHR43642">
    <property type="entry name" value="HYBRID SIGNAL TRANSDUCTION HISTIDINE KINASE G"/>
    <property type="match status" value="1"/>
</dbReference>
<sequence length="1833" mass="206151">MIVLSGYSIFSEIYSSSRTVVYRGLRQSDSQPVVLKMMRSEYPSFNQLVQFRNQYTIAKNLNLQGVIQPYSLENYCNGFALVMEDFGGISLKDYTNTRPVILSEFLDIAIQITATLEKLHRQRLIHKDIKPANLLINPHTKEIKITDFSISSLLPRESQALVSPNVLEGTLTYLSPEQTGRMNRGIDYRSDYYSLGITFYELLTGQLPFTTTDPMELVYCHIAKLPPSVHSINPEIPQVISDIIEKLMAKMAEDRYQSALGLKHDLETCQRDWENSGKIANFALGARDISDRFLIPEKLYGREKEVATLLAAFDRVAYPQENRVSKEEFNPQSQIPNPKSQIEIILVTGYSGIGKTAVVNEVHKPIVRQRGCFIRGKFDQFQRNIPFYAIAQALRDLISQLHSETPQQIEQWKVKILDAVGENGQVIIDVVPELERLIGVQPPVPELEPSAALNRFNLVFLKFMRVFSSPSHPLVIFLDDLQWADSASLKLIELLMSETDMRYLLLIGAYRDNEVLNGHPLMLTLEELRKKEVTVNTITLAPLNSNNLNRLIADTLICPPEIALPLTQQVYTKTKGNPFFSNQFLKALYEDGLINFNFEARYWQCDLAQVKAQCLTDDVVEFMALQLQKLPANTQEVLKLAACIGNSFDLNTLAIVYEKSPAETAADLWKALQEGLVIPKSEIYKFFHSSDRNLLSTANESESEQLQIANYELATYKFLHDRVQQAAYFLIPEERKKATHLKIGQLLLSNTPVERQEENILDIVNQLNYGAALISAPAERSQLAQLNLIAGRKVKASTAYTAALRYLTTGMKLLPKDSWQNHYDLTLALHEEAAEAAYLCGNFELMNLLFEDVLQQAKTLLDKVKVYEVKLQAYAAQKKFVEAIETALPILEQLGVSFPKSPSQLDIQYALESTAANWNSKQIEDLINLPDMTEADKKAALRFLASITAAAYIAIPQLLPLIVCEEINLSIKYGNAPLSAYSYAIYGTILCGVVGNLEAGYQFGQLALKTLARFHAKEITAKVSINVGGDIKHWQEHGRETLKFLRSGYQIGLETGDLEFAAYCGVYECFNSYLIGAELSQHEQEVAIYSRAFSQFKQETVCIWSAIHRQTVLNLMERSDRPSCLVGQAYNETESLPQHEKVNDRLALHILYFNKLTLSYIFGEFQQALANAEQAEKYLDGVTGMLVIPTFYLYDSLARMALYNDAPESEQKNILLKAIANQEKMENWANFAPMNHLHKLYLVQAELNRILDKKIEAMKMYDCAIAGAKENGYIQEEALADELAAKFYLEWGKAKIAQTYMIDAYYAYSRWGAKAKVEDLEKRYPELLTPILQQEKITFNLRDALATHPINKTISSTSKTISDVLDIYSVIKASQALSEEINLDKLLSKLMQVLMENAGAQKACLILTKSGNLDREALAICSSANGGSQSESIIQSIPIYSSTDTPMSIVNYVQNTKETLVIDDGASADRFTGDPYIIEHQPKSILCTPLLNQGHTIAILYLENNLTKAAFTSDRLEVLKVLCSQAAISLENARLYQESQNYAKQLEDSLEKLQEAQIQIVQGEKMATLGQLMAGIAHEINNPLGFIAGNIDHALEYTEDVIDHLSLYQQHYPEPAPEIEDDAEDIDLEFVLEDLPKMLSSMKQGTDRIRNISNSMRTFSRLDNSNKIRFNIHEGIDSTLVILHHRLKAKDTRPAVEVVKNYGELPEINCYPGQLNQVFMNILGNAIDALDQANNGKAYKEIEKNPNRITITTEIDRDNSQVAIRIADNGVGIPPEVKERVFEHLFTTKPVGKGTGLGLSISRQIVEKEHSGKLSCTSSIGQGTEFAIVIPIE</sequence>
<dbReference type="SUPFAM" id="SSF47384">
    <property type="entry name" value="Homodimeric domain of signal transducing histidine kinase"/>
    <property type="match status" value="1"/>
</dbReference>
<dbReference type="EC" id="2.7.13.3" evidence="2"/>
<gene>
    <name evidence="9" type="ORF">H6G03_35675</name>
</gene>
<evidence type="ECO:0000256" key="5">
    <source>
        <dbReference type="ARBA" id="ARBA00023012"/>
    </source>
</evidence>
<dbReference type="InterPro" id="IPR000719">
    <property type="entry name" value="Prot_kinase_dom"/>
</dbReference>
<dbReference type="PROSITE" id="PS50011">
    <property type="entry name" value="PROTEIN_KINASE_DOM"/>
    <property type="match status" value="1"/>
</dbReference>
<reference evidence="9" key="2">
    <citation type="submission" date="2020-08" db="EMBL/GenBank/DDBJ databases">
        <authorList>
            <person name="Chen M."/>
            <person name="Teng W."/>
            <person name="Zhao L."/>
            <person name="Hu C."/>
            <person name="Zhou Y."/>
            <person name="Han B."/>
            <person name="Song L."/>
            <person name="Shu W."/>
        </authorList>
    </citation>
    <scope>NUCLEOTIDE SEQUENCE</scope>
    <source>
        <strain evidence="9">FACHB-1375</strain>
    </source>
</reference>
<feature type="domain" description="Protein kinase" evidence="7">
    <location>
        <begin position="7"/>
        <end position="267"/>
    </location>
</feature>
<dbReference type="Pfam" id="PF13191">
    <property type="entry name" value="AAA_16"/>
    <property type="match status" value="1"/>
</dbReference>
<dbReference type="InterPro" id="IPR003594">
    <property type="entry name" value="HATPase_dom"/>
</dbReference>
<dbReference type="PROSITE" id="PS00108">
    <property type="entry name" value="PROTEIN_KINASE_ST"/>
    <property type="match status" value="1"/>
</dbReference>
<accession>A0A926ZLF1</accession>
<dbReference type="CDD" id="cd14014">
    <property type="entry name" value="STKc_PknB_like"/>
    <property type="match status" value="1"/>
</dbReference>
<dbReference type="InterPro" id="IPR036890">
    <property type="entry name" value="HATPase_C_sf"/>
</dbReference>
<evidence type="ECO:0000256" key="3">
    <source>
        <dbReference type="ARBA" id="ARBA00022553"/>
    </source>
</evidence>
<evidence type="ECO:0000259" key="7">
    <source>
        <dbReference type="PROSITE" id="PS50011"/>
    </source>
</evidence>
<keyword evidence="5" id="KW-0902">Two-component regulatory system</keyword>
<dbReference type="PRINTS" id="PR00344">
    <property type="entry name" value="BCTRLSENSOR"/>
</dbReference>
<dbReference type="Gene3D" id="3.30.565.10">
    <property type="entry name" value="Histidine kinase-like ATPase, C-terminal domain"/>
    <property type="match status" value="1"/>
</dbReference>
<dbReference type="InterPro" id="IPR003018">
    <property type="entry name" value="GAF"/>
</dbReference>
<keyword evidence="4" id="KW-0418">Kinase</keyword>
<dbReference type="SMART" id="SM00065">
    <property type="entry name" value="GAF"/>
    <property type="match status" value="1"/>
</dbReference>
<dbReference type="InterPro" id="IPR029016">
    <property type="entry name" value="GAF-like_dom_sf"/>
</dbReference>
<dbReference type="PANTHER" id="PTHR43642:SF1">
    <property type="entry name" value="HYBRID SIGNAL TRANSDUCTION HISTIDINE KINASE G"/>
    <property type="match status" value="1"/>
</dbReference>
<evidence type="ECO:0000256" key="6">
    <source>
        <dbReference type="SAM" id="Coils"/>
    </source>
</evidence>
<name>A0A926ZLF1_9CYAN</name>
<evidence type="ECO:0000256" key="4">
    <source>
        <dbReference type="ARBA" id="ARBA00022777"/>
    </source>
</evidence>
<dbReference type="Pfam" id="PF00069">
    <property type="entry name" value="Pkinase"/>
    <property type="match status" value="1"/>
</dbReference>
<dbReference type="Pfam" id="PF01590">
    <property type="entry name" value="GAF"/>
    <property type="match status" value="1"/>
</dbReference>